<dbReference type="PANTHER" id="PTHR11076">
    <property type="entry name" value="DNA REPAIR POLYMERASE UMUC / TRANSFERASE FAMILY MEMBER"/>
    <property type="match status" value="1"/>
</dbReference>
<organism evidence="17 18">
    <name type="scientific">Celerinatantimonas yamalensis</name>
    <dbReference type="NCBI Taxonomy" id="559956"/>
    <lineage>
        <taxon>Bacteria</taxon>
        <taxon>Pseudomonadati</taxon>
        <taxon>Pseudomonadota</taxon>
        <taxon>Gammaproteobacteria</taxon>
        <taxon>Celerinatantimonadaceae</taxon>
        <taxon>Celerinatantimonas</taxon>
    </lineage>
</organism>
<dbReference type="Pfam" id="PF11799">
    <property type="entry name" value="IMS_C"/>
    <property type="match status" value="1"/>
</dbReference>
<evidence type="ECO:0000256" key="7">
    <source>
        <dbReference type="ARBA" id="ARBA00022705"/>
    </source>
</evidence>
<evidence type="ECO:0000256" key="1">
    <source>
        <dbReference type="ARBA" id="ARBA00004496"/>
    </source>
</evidence>
<dbReference type="Pfam" id="PF00817">
    <property type="entry name" value="IMS"/>
    <property type="match status" value="1"/>
</dbReference>
<dbReference type="NCBIfam" id="NF002677">
    <property type="entry name" value="PRK02406.1"/>
    <property type="match status" value="1"/>
</dbReference>
<dbReference type="Gene3D" id="3.30.70.270">
    <property type="match status" value="1"/>
</dbReference>
<comment type="subunit">
    <text evidence="15">Monomer.</text>
</comment>
<comment type="cofactor">
    <cofactor evidence="15">
        <name>Mg(2+)</name>
        <dbReference type="ChEBI" id="CHEBI:18420"/>
    </cofactor>
    <text evidence="15">Binds 2 magnesium ions per subunit.</text>
</comment>
<evidence type="ECO:0000256" key="4">
    <source>
        <dbReference type="ARBA" id="ARBA00022490"/>
    </source>
</evidence>
<evidence type="ECO:0000256" key="14">
    <source>
        <dbReference type="ARBA" id="ARBA00049244"/>
    </source>
</evidence>
<proteinExistence type="inferred from homology"/>
<dbReference type="Gene3D" id="3.30.1490.100">
    <property type="entry name" value="DNA polymerase, Y-family, little finger domain"/>
    <property type="match status" value="1"/>
</dbReference>
<keyword evidence="9 15" id="KW-0227">DNA damage</keyword>
<accession>A0ABW9GAB4</accession>
<evidence type="ECO:0000256" key="2">
    <source>
        <dbReference type="ARBA" id="ARBA00010945"/>
    </source>
</evidence>
<evidence type="ECO:0000256" key="3">
    <source>
        <dbReference type="ARBA" id="ARBA00022457"/>
    </source>
</evidence>
<keyword evidence="3 15" id="KW-0515">Mutator protein</keyword>
<evidence type="ECO:0000256" key="10">
    <source>
        <dbReference type="ARBA" id="ARBA00022842"/>
    </source>
</evidence>
<dbReference type="InterPro" id="IPR043502">
    <property type="entry name" value="DNA/RNA_pol_sf"/>
</dbReference>
<dbReference type="EC" id="2.7.7.7" evidence="15"/>
<feature type="binding site" evidence="15">
    <location>
        <position position="103"/>
    </location>
    <ligand>
        <name>Mg(2+)</name>
        <dbReference type="ChEBI" id="CHEBI:18420"/>
    </ligand>
</feature>
<keyword evidence="10 15" id="KW-0460">Magnesium</keyword>
<dbReference type="PROSITE" id="PS50173">
    <property type="entry name" value="UMUC"/>
    <property type="match status" value="1"/>
</dbReference>
<evidence type="ECO:0000256" key="15">
    <source>
        <dbReference type="HAMAP-Rule" id="MF_01113"/>
    </source>
</evidence>
<evidence type="ECO:0000256" key="11">
    <source>
        <dbReference type="ARBA" id="ARBA00022932"/>
    </source>
</evidence>
<keyword evidence="11 15" id="KW-0239">DNA-directed DNA polymerase</keyword>
<keyword evidence="7 15" id="KW-0235">DNA replication</keyword>
<evidence type="ECO:0000313" key="17">
    <source>
        <dbReference type="EMBL" id="MFM2486339.1"/>
    </source>
</evidence>
<feature type="active site" evidence="15">
    <location>
        <position position="104"/>
    </location>
</feature>
<feature type="site" description="Substrate discrimination" evidence="15">
    <location>
        <position position="13"/>
    </location>
</feature>
<comment type="catalytic activity">
    <reaction evidence="14 15">
        <text>DNA(n) + a 2'-deoxyribonucleoside 5'-triphosphate = DNA(n+1) + diphosphate</text>
        <dbReference type="Rhea" id="RHEA:22508"/>
        <dbReference type="Rhea" id="RHEA-COMP:17339"/>
        <dbReference type="Rhea" id="RHEA-COMP:17340"/>
        <dbReference type="ChEBI" id="CHEBI:33019"/>
        <dbReference type="ChEBI" id="CHEBI:61560"/>
        <dbReference type="ChEBI" id="CHEBI:173112"/>
        <dbReference type="EC" id="2.7.7.7"/>
    </reaction>
</comment>
<evidence type="ECO:0000256" key="8">
    <source>
        <dbReference type="ARBA" id="ARBA00022723"/>
    </source>
</evidence>
<dbReference type="SUPFAM" id="SSF56672">
    <property type="entry name" value="DNA/RNA polymerases"/>
    <property type="match status" value="1"/>
</dbReference>
<keyword evidence="4 15" id="KW-0963">Cytoplasm</keyword>
<dbReference type="Proteomes" id="UP001629953">
    <property type="component" value="Unassembled WGS sequence"/>
</dbReference>
<evidence type="ECO:0000256" key="6">
    <source>
        <dbReference type="ARBA" id="ARBA00022695"/>
    </source>
</evidence>
<feature type="binding site" evidence="15">
    <location>
        <position position="8"/>
    </location>
    <ligand>
        <name>Mg(2+)</name>
        <dbReference type="ChEBI" id="CHEBI:18420"/>
    </ligand>
</feature>
<dbReference type="Gene3D" id="3.40.1170.60">
    <property type="match status" value="1"/>
</dbReference>
<sequence length="350" mass="39279">MRKIIHIDMDCFYAAVEMRENPTLRDKPIAIGGSSQTRGVIATCNYPARRYGVHSAMPTAHAFKLCPELILIQGKMALYKEVSRQIRAIFLAVTPLVEPLSLDEAYLDVSDVDLCHGSATLIAQAIRRQIFEQTQLTASAGVAPNKFLAKIASEENKPDGLFVIEPGHVREFALQLVLKKIPGVGPRTWERLQHFGLNVGADVLQYTPEQLHEWFGKFGPILHQRCQGIDERAVEPTRIRKSVGVEHTFASDLNTPEQCFQAVLAQLPELHQRIGKQLFQGVQIKLKFHDFTQTTVACRSTLLQCSELQALVSRAFERGRGRRVRLVGLSVTLSDKANQQLSLQFDDWQS</sequence>
<evidence type="ECO:0000256" key="13">
    <source>
        <dbReference type="ARBA" id="ARBA00023204"/>
    </source>
</evidence>
<dbReference type="Pfam" id="PF21999">
    <property type="entry name" value="IMS_HHH_1"/>
    <property type="match status" value="1"/>
</dbReference>
<evidence type="ECO:0000256" key="5">
    <source>
        <dbReference type="ARBA" id="ARBA00022679"/>
    </source>
</evidence>
<dbReference type="PANTHER" id="PTHR11076:SF33">
    <property type="entry name" value="DNA POLYMERASE KAPPA"/>
    <property type="match status" value="1"/>
</dbReference>
<dbReference type="InterPro" id="IPR043128">
    <property type="entry name" value="Rev_trsase/Diguanyl_cyclase"/>
</dbReference>
<keyword evidence="12 15" id="KW-0238">DNA-binding</keyword>
<dbReference type="EMBL" id="JBEQCT010000008">
    <property type="protein sequence ID" value="MFM2486339.1"/>
    <property type="molecule type" value="Genomic_DNA"/>
</dbReference>
<dbReference type="Gene3D" id="1.10.150.20">
    <property type="entry name" value="5' to 3' exonuclease, C-terminal subdomain"/>
    <property type="match status" value="1"/>
</dbReference>
<keyword evidence="6 15" id="KW-0548">Nucleotidyltransferase</keyword>
<feature type="domain" description="UmuC" evidence="16">
    <location>
        <begin position="4"/>
        <end position="185"/>
    </location>
</feature>
<evidence type="ECO:0000256" key="12">
    <source>
        <dbReference type="ARBA" id="ARBA00023125"/>
    </source>
</evidence>
<reference evidence="17 18" key="1">
    <citation type="journal article" date="2013" name="Int. J. Syst. Evol. Microbiol.">
        <title>Celerinatantimonas yamalensis sp. nov., a cold-adapted diazotrophic bacterium from a cold permafrost brine.</title>
        <authorList>
            <person name="Shcherbakova V."/>
            <person name="Chuvilskaya N."/>
            <person name="Rivkina E."/>
            <person name="Demidov N."/>
            <person name="Uchaeva V."/>
            <person name="Suetin S."/>
            <person name="Suzina N."/>
            <person name="Gilichinsky D."/>
        </authorList>
    </citation>
    <scope>NUCLEOTIDE SEQUENCE [LARGE SCALE GENOMIC DNA]</scope>
    <source>
        <strain evidence="17 18">C7</strain>
    </source>
</reference>
<dbReference type="RefSeq" id="WP_408624634.1">
    <property type="nucleotide sequence ID" value="NZ_JBEQCT010000008.1"/>
</dbReference>
<dbReference type="CDD" id="cd03586">
    <property type="entry name" value="PolY_Pol_IV_kappa"/>
    <property type="match status" value="1"/>
</dbReference>
<name>A0ABW9GAB4_9GAMM</name>
<keyword evidence="13 15" id="KW-0234">DNA repair</keyword>
<dbReference type="InterPro" id="IPR022880">
    <property type="entry name" value="DNApol_IV"/>
</dbReference>
<dbReference type="InterPro" id="IPR053848">
    <property type="entry name" value="IMS_HHH_1"/>
</dbReference>
<comment type="function">
    <text evidence="15">Poorly processive, error-prone DNA polymerase involved in untargeted mutagenesis. Copies undamaged DNA at stalled replication forks, which arise in vivo from mismatched or misaligned primer ends. These misaligned primers can be extended by PolIV. Exhibits no 3'-5' exonuclease (proofreading) activity. May be involved in translesional synthesis, in conjunction with the beta clamp from PolIII.</text>
</comment>
<gene>
    <name evidence="15 17" type="primary">dinB</name>
    <name evidence="17" type="ORF">ABUE30_14945</name>
</gene>
<dbReference type="InterPro" id="IPR050116">
    <property type="entry name" value="DNA_polymerase-Y"/>
</dbReference>
<dbReference type="InterPro" id="IPR036775">
    <property type="entry name" value="DNA_pol_Y-fam_lit_finger_sf"/>
</dbReference>
<evidence type="ECO:0000256" key="9">
    <source>
        <dbReference type="ARBA" id="ARBA00022763"/>
    </source>
</evidence>
<comment type="caution">
    <text evidence="17">The sequence shown here is derived from an EMBL/GenBank/DDBJ whole genome shotgun (WGS) entry which is preliminary data.</text>
</comment>
<dbReference type="SUPFAM" id="SSF100879">
    <property type="entry name" value="Lesion bypass DNA polymerase (Y-family), little finger domain"/>
    <property type="match status" value="1"/>
</dbReference>
<evidence type="ECO:0000259" key="16">
    <source>
        <dbReference type="PROSITE" id="PS50173"/>
    </source>
</evidence>
<keyword evidence="8 15" id="KW-0479">Metal-binding</keyword>
<comment type="similarity">
    <text evidence="2 15">Belongs to the DNA polymerase type-Y family.</text>
</comment>
<keyword evidence="5 15" id="KW-0808">Transferase</keyword>
<dbReference type="GO" id="GO:0003887">
    <property type="term" value="F:DNA-directed DNA polymerase activity"/>
    <property type="evidence" value="ECO:0007669"/>
    <property type="project" value="UniProtKB-EC"/>
</dbReference>
<dbReference type="InterPro" id="IPR017961">
    <property type="entry name" value="DNA_pol_Y-fam_little_finger"/>
</dbReference>
<protein>
    <recommendedName>
        <fullName evidence="15">DNA polymerase IV</fullName>
        <shortName evidence="15">Pol IV</shortName>
        <ecNumber evidence="15">2.7.7.7</ecNumber>
    </recommendedName>
</protein>
<dbReference type="InterPro" id="IPR001126">
    <property type="entry name" value="UmuC"/>
</dbReference>
<comment type="subcellular location">
    <subcellularLocation>
        <location evidence="1 15">Cytoplasm</location>
    </subcellularLocation>
</comment>
<dbReference type="HAMAP" id="MF_01113">
    <property type="entry name" value="DNApol_IV"/>
    <property type="match status" value="1"/>
</dbReference>
<evidence type="ECO:0000313" key="18">
    <source>
        <dbReference type="Proteomes" id="UP001629953"/>
    </source>
</evidence>
<keyword evidence="18" id="KW-1185">Reference proteome</keyword>